<keyword evidence="3" id="KW-1185">Reference proteome</keyword>
<dbReference type="AlphaFoldDB" id="A0A6V8K0E5"/>
<feature type="region of interest" description="Disordered" evidence="1">
    <location>
        <begin position="27"/>
        <end position="64"/>
    </location>
</feature>
<organism evidence="2 3">
    <name type="scientific">Phytohabitans houttuyneae</name>
    <dbReference type="NCBI Taxonomy" id="1076126"/>
    <lineage>
        <taxon>Bacteria</taxon>
        <taxon>Bacillati</taxon>
        <taxon>Actinomycetota</taxon>
        <taxon>Actinomycetes</taxon>
        <taxon>Micromonosporales</taxon>
        <taxon>Micromonosporaceae</taxon>
    </lineage>
</organism>
<comment type="caution">
    <text evidence="2">The sequence shown here is derived from an EMBL/GenBank/DDBJ whole genome shotgun (WGS) entry which is preliminary data.</text>
</comment>
<proteinExistence type="predicted"/>
<reference evidence="2 3" key="1">
    <citation type="submission" date="2020-03" db="EMBL/GenBank/DDBJ databases">
        <title>Whole genome shotgun sequence of Phytohabitans houttuyneae NBRC 108639.</title>
        <authorList>
            <person name="Komaki H."/>
            <person name="Tamura T."/>
        </authorList>
    </citation>
    <scope>NUCLEOTIDE SEQUENCE [LARGE SCALE GENOMIC DNA]</scope>
    <source>
        <strain evidence="2 3">NBRC 108639</strain>
    </source>
</reference>
<name>A0A6V8K0E5_9ACTN</name>
<gene>
    <name evidence="2" type="ORF">Phou_012940</name>
</gene>
<evidence type="ECO:0000313" key="3">
    <source>
        <dbReference type="Proteomes" id="UP000482800"/>
    </source>
</evidence>
<sequence length="64" mass="5833">MISGGGGGGEGDPVGLGACVGGGGVAGAADGIARPGIPARTANTPASTAPHATKATAIRPPRMP</sequence>
<protein>
    <submittedName>
        <fullName evidence="2">Uncharacterized protein</fullName>
    </submittedName>
</protein>
<accession>A0A6V8K0E5</accession>
<evidence type="ECO:0000313" key="2">
    <source>
        <dbReference type="EMBL" id="GFJ77114.1"/>
    </source>
</evidence>
<dbReference type="EMBL" id="BLPF01000001">
    <property type="protein sequence ID" value="GFJ77114.1"/>
    <property type="molecule type" value="Genomic_DNA"/>
</dbReference>
<dbReference type="Proteomes" id="UP000482800">
    <property type="component" value="Unassembled WGS sequence"/>
</dbReference>
<reference evidence="2 3" key="2">
    <citation type="submission" date="2020-03" db="EMBL/GenBank/DDBJ databases">
        <authorList>
            <person name="Ichikawa N."/>
            <person name="Kimura A."/>
            <person name="Kitahashi Y."/>
            <person name="Uohara A."/>
        </authorList>
    </citation>
    <scope>NUCLEOTIDE SEQUENCE [LARGE SCALE GENOMIC DNA]</scope>
    <source>
        <strain evidence="2 3">NBRC 108639</strain>
    </source>
</reference>
<evidence type="ECO:0000256" key="1">
    <source>
        <dbReference type="SAM" id="MobiDB-lite"/>
    </source>
</evidence>